<dbReference type="EMBL" id="BGPR01200267">
    <property type="protein sequence ID" value="GBN15966.1"/>
    <property type="molecule type" value="Genomic_DNA"/>
</dbReference>
<sequence length="102" mass="11781">MIENFGAHGEPLNLSNIENMCHLHLLPTNPFVEDCGNNPFADSSLPFPTVLEDEFTNIPVIPRESDVYCKEWVEKHRKDRQKLCVPPPVIDFFIMNYFEGTM</sequence>
<accession>A0A4Y2LSP7</accession>
<organism evidence="2 3">
    <name type="scientific">Araneus ventricosus</name>
    <name type="common">Orbweaver spider</name>
    <name type="synonym">Epeira ventricosa</name>
    <dbReference type="NCBI Taxonomy" id="182803"/>
    <lineage>
        <taxon>Eukaryota</taxon>
        <taxon>Metazoa</taxon>
        <taxon>Ecdysozoa</taxon>
        <taxon>Arthropoda</taxon>
        <taxon>Chelicerata</taxon>
        <taxon>Arachnida</taxon>
        <taxon>Araneae</taxon>
        <taxon>Araneomorphae</taxon>
        <taxon>Entelegynae</taxon>
        <taxon>Araneoidea</taxon>
        <taxon>Araneidae</taxon>
        <taxon>Araneus</taxon>
    </lineage>
</organism>
<reference evidence="2 3" key="1">
    <citation type="journal article" date="2019" name="Sci. Rep.">
        <title>Orb-weaving spider Araneus ventricosus genome elucidates the spidroin gene catalogue.</title>
        <authorList>
            <person name="Kono N."/>
            <person name="Nakamura H."/>
            <person name="Ohtoshi R."/>
            <person name="Moran D.A.P."/>
            <person name="Shinohara A."/>
            <person name="Yoshida Y."/>
            <person name="Fujiwara M."/>
            <person name="Mori M."/>
            <person name="Tomita M."/>
            <person name="Arakawa K."/>
        </authorList>
    </citation>
    <scope>NUCLEOTIDE SEQUENCE [LARGE SCALE GENOMIC DNA]</scope>
</reference>
<protein>
    <submittedName>
        <fullName evidence="2">Uncharacterized protein</fullName>
    </submittedName>
</protein>
<dbReference type="EMBL" id="BGPR01201000">
    <property type="protein sequence ID" value="GBN17855.1"/>
    <property type="molecule type" value="Genomic_DNA"/>
</dbReference>
<dbReference type="AlphaFoldDB" id="A0A4Y2LSP7"/>
<proteinExistence type="predicted"/>
<evidence type="ECO:0000313" key="3">
    <source>
        <dbReference type="Proteomes" id="UP000499080"/>
    </source>
</evidence>
<comment type="caution">
    <text evidence="2">The sequence shown here is derived from an EMBL/GenBank/DDBJ whole genome shotgun (WGS) entry which is preliminary data.</text>
</comment>
<dbReference type="OrthoDB" id="6473127at2759"/>
<evidence type="ECO:0000313" key="2">
    <source>
        <dbReference type="EMBL" id="GBN17855.1"/>
    </source>
</evidence>
<keyword evidence="3" id="KW-1185">Reference proteome</keyword>
<dbReference type="Proteomes" id="UP000499080">
    <property type="component" value="Unassembled WGS sequence"/>
</dbReference>
<evidence type="ECO:0000313" key="1">
    <source>
        <dbReference type="EMBL" id="GBN15966.1"/>
    </source>
</evidence>
<gene>
    <name evidence="1" type="ORF">AVEN_100938_1</name>
    <name evidence="2" type="ORF">AVEN_114314_1</name>
</gene>
<name>A0A4Y2LSP7_ARAVE</name>